<sequence>KVRDPKFYKSEPIWVTAERQGVKSASYYWVGTEAPIKGYSPYIFKYYDGDVPFKARVDSVVSWFGLPETRRPQLILLYFSEPDHTGHNVGVMQPEITDAVEDMDTLLGYLISELETLEIYSNLNLIITSDHGMTNVSKDSLVILDDYIRRLEDLYMNGRGTHVQFDLKKGKNKYARTLWSELQKIPHCRSWEKDNIPERFHFNNGNTGDYLLLADEGWIITTQSDIDENEFSLGGMHGYDPQLPNMHGIFYAVGPDLNSGLQIPAF</sequence>
<dbReference type="CDD" id="cd16018">
    <property type="entry name" value="Enpp"/>
    <property type="match status" value="1"/>
</dbReference>
<dbReference type="GO" id="GO:0016787">
    <property type="term" value="F:hydrolase activity"/>
    <property type="evidence" value="ECO:0007669"/>
    <property type="project" value="UniProtKB-ARBA"/>
</dbReference>
<protein>
    <submittedName>
        <fullName evidence="1">Uncharacterized protein</fullName>
    </submittedName>
</protein>
<organism evidence="1">
    <name type="scientific">marine metagenome</name>
    <dbReference type="NCBI Taxonomy" id="408172"/>
    <lineage>
        <taxon>unclassified sequences</taxon>
        <taxon>metagenomes</taxon>
        <taxon>ecological metagenomes</taxon>
    </lineage>
</organism>
<dbReference type="InterPro" id="IPR017850">
    <property type="entry name" value="Alkaline_phosphatase_core_sf"/>
</dbReference>
<gene>
    <name evidence="1" type="ORF">METZ01_LOCUS430973</name>
</gene>
<feature type="non-terminal residue" evidence="1">
    <location>
        <position position="266"/>
    </location>
</feature>
<dbReference type="InterPro" id="IPR002591">
    <property type="entry name" value="Phosphodiest/P_Trfase"/>
</dbReference>
<proteinExistence type="predicted"/>
<dbReference type="AlphaFoldDB" id="A0A382Y4Z6"/>
<dbReference type="Gene3D" id="3.40.720.10">
    <property type="entry name" value="Alkaline Phosphatase, subunit A"/>
    <property type="match status" value="1"/>
</dbReference>
<dbReference type="PANTHER" id="PTHR10151">
    <property type="entry name" value="ECTONUCLEOTIDE PYROPHOSPHATASE/PHOSPHODIESTERASE"/>
    <property type="match status" value="1"/>
</dbReference>
<dbReference type="Pfam" id="PF01663">
    <property type="entry name" value="Phosphodiest"/>
    <property type="match status" value="1"/>
</dbReference>
<evidence type="ECO:0000313" key="1">
    <source>
        <dbReference type="EMBL" id="SVD78119.1"/>
    </source>
</evidence>
<dbReference type="EMBL" id="UINC01172837">
    <property type="protein sequence ID" value="SVD78119.1"/>
    <property type="molecule type" value="Genomic_DNA"/>
</dbReference>
<dbReference type="PANTHER" id="PTHR10151:SF120">
    <property type="entry name" value="BIS(5'-ADENOSYL)-TRIPHOSPHATASE"/>
    <property type="match status" value="1"/>
</dbReference>
<accession>A0A382Y4Z6</accession>
<feature type="non-terminal residue" evidence="1">
    <location>
        <position position="1"/>
    </location>
</feature>
<name>A0A382Y4Z6_9ZZZZ</name>
<reference evidence="1" key="1">
    <citation type="submission" date="2018-05" db="EMBL/GenBank/DDBJ databases">
        <authorList>
            <person name="Lanie J.A."/>
            <person name="Ng W.-L."/>
            <person name="Kazmierczak K.M."/>
            <person name="Andrzejewski T.M."/>
            <person name="Davidsen T.M."/>
            <person name="Wayne K.J."/>
            <person name="Tettelin H."/>
            <person name="Glass J.I."/>
            <person name="Rusch D."/>
            <person name="Podicherti R."/>
            <person name="Tsui H.-C.T."/>
            <person name="Winkler M.E."/>
        </authorList>
    </citation>
    <scope>NUCLEOTIDE SEQUENCE</scope>
</reference>
<dbReference type="SUPFAM" id="SSF53649">
    <property type="entry name" value="Alkaline phosphatase-like"/>
    <property type="match status" value="1"/>
</dbReference>